<dbReference type="InterPro" id="IPR002931">
    <property type="entry name" value="Transglutaminase-like"/>
</dbReference>
<dbReference type="Gene3D" id="3.10.620.30">
    <property type="match status" value="1"/>
</dbReference>
<dbReference type="EMBL" id="CP018632">
    <property type="protein sequence ID" value="ASJ75828.1"/>
    <property type="molecule type" value="Genomic_DNA"/>
</dbReference>
<dbReference type="PANTHER" id="PTHR33490:SF1">
    <property type="entry name" value="SLL1233 PROTEIN"/>
    <property type="match status" value="1"/>
</dbReference>
<dbReference type="PANTHER" id="PTHR33490">
    <property type="entry name" value="BLR5614 PROTEIN-RELATED"/>
    <property type="match status" value="1"/>
</dbReference>
<sequence>MRRIKINHLTEYRFAETVTLQPHSLHLRPRDGFDIRVVSSRLDITPTAEVRWKRDVYGNSVATADISQRSSELIIDSEIIIEHYSEALPKFALEDYAQRFPFRYDPKDAIDLHPYKSLIYPQDEVVIREWISDVYQHDNKMETIFLLTCINQKIANQLRYEMREEPGVQSPAETLRLGSGSCRDFATLFIEICRHLGLAMRFISGYVLGDAVPQQIGSTHAWSEVFLPGSGWRGFDPTSGLLAGSDHIAVAVHRHPESIPPVAGSFVGTGNANPQMFVDVRVSLLS</sequence>
<dbReference type="KEGG" id="gai:IMCC3135_28880"/>
<dbReference type="RefSeq" id="WP_088920678.1">
    <property type="nucleotide sequence ID" value="NZ_CP018632.1"/>
</dbReference>
<dbReference type="InterPro" id="IPR038765">
    <property type="entry name" value="Papain-like_cys_pep_sf"/>
</dbReference>
<accession>A0A2Z2P0Z0</accession>
<organism evidence="2 3">
    <name type="scientific">Granulosicoccus antarcticus IMCC3135</name>
    <dbReference type="NCBI Taxonomy" id="1192854"/>
    <lineage>
        <taxon>Bacteria</taxon>
        <taxon>Pseudomonadati</taxon>
        <taxon>Pseudomonadota</taxon>
        <taxon>Gammaproteobacteria</taxon>
        <taxon>Chromatiales</taxon>
        <taxon>Granulosicoccaceae</taxon>
        <taxon>Granulosicoccus</taxon>
    </lineage>
</organism>
<evidence type="ECO:0000313" key="2">
    <source>
        <dbReference type="EMBL" id="ASJ75828.1"/>
    </source>
</evidence>
<name>A0A2Z2P0Z0_9GAMM</name>
<dbReference type="SMART" id="SM00460">
    <property type="entry name" value="TGc"/>
    <property type="match status" value="1"/>
</dbReference>
<dbReference type="AlphaFoldDB" id="A0A2Z2P0Z0"/>
<dbReference type="SUPFAM" id="SSF54001">
    <property type="entry name" value="Cysteine proteinases"/>
    <property type="match status" value="1"/>
</dbReference>
<keyword evidence="3" id="KW-1185">Reference proteome</keyword>
<dbReference type="InterPro" id="IPR013589">
    <property type="entry name" value="Bac_transglu_N"/>
</dbReference>
<dbReference type="Proteomes" id="UP000250079">
    <property type="component" value="Chromosome"/>
</dbReference>
<protein>
    <recommendedName>
        <fullName evidence="1">Transglutaminase-like domain-containing protein</fullName>
    </recommendedName>
</protein>
<dbReference type="OrthoDB" id="9804872at2"/>
<dbReference type="Pfam" id="PF01841">
    <property type="entry name" value="Transglut_core"/>
    <property type="match status" value="1"/>
</dbReference>
<dbReference type="Pfam" id="PF08379">
    <property type="entry name" value="Bact_transglu_N"/>
    <property type="match status" value="1"/>
</dbReference>
<reference evidence="2 3" key="1">
    <citation type="submission" date="2016-12" db="EMBL/GenBank/DDBJ databases">
        <authorList>
            <person name="Song W.-J."/>
            <person name="Kurnit D.M."/>
        </authorList>
    </citation>
    <scope>NUCLEOTIDE SEQUENCE [LARGE SCALE GENOMIC DNA]</scope>
    <source>
        <strain evidence="2 3">IMCC3135</strain>
    </source>
</reference>
<feature type="domain" description="Transglutaminase-like" evidence="1">
    <location>
        <begin position="174"/>
        <end position="239"/>
    </location>
</feature>
<proteinExistence type="predicted"/>
<evidence type="ECO:0000313" key="3">
    <source>
        <dbReference type="Proteomes" id="UP000250079"/>
    </source>
</evidence>
<evidence type="ECO:0000259" key="1">
    <source>
        <dbReference type="SMART" id="SM00460"/>
    </source>
</evidence>
<gene>
    <name evidence="2" type="ORF">IMCC3135_28880</name>
</gene>